<dbReference type="EMBL" id="JAWJWF010000001">
    <property type="protein sequence ID" value="KAK6641105.1"/>
    <property type="molecule type" value="Genomic_DNA"/>
</dbReference>
<sequence length="220" mass="24438">MREEQIEVVEAEIVTVAEDSGEDDGTECQSNEHGELQGEVTVGKIETDIVGLGRPLAGEAVTDGTGTEIGIDMIVIGTGTKSKKQKCINWVRISRAKFLLGKFCIYYLVKYVTSVPEAFECNLAVTSACARLDGQLVCLSVEQQRARESCIHKLRTTKIITIPFDVERPKSLREGSHSGPSEDRGFGFVAHCATRLVRQRWTYLHKQPEEPKKKGKKLRT</sequence>
<gene>
    <name evidence="1" type="ORF">RUM44_012807</name>
</gene>
<reference evidence="1 2" key="1">
    <citation type="submission" date="2023-09" db="EMBL/GenBank/DDBJ databases">
        <title>Genomes of two closely related lineages of the louse Polyplax serrata with different host specificities.</title>
        <authorList>
            <person name="Martinu J."/>
            <person name="Tarabai H."/>
            <person name="Stefka J."/>
            <person name="Hypsa V."/>
        </authorList>
    </citation>
    <scope>NUCLEOTIDE SEQUENCE [LARGE SCALE GENOMIC DNA]</scope>
    <source>
        <strain evidence="1">98ZLc_SE</strain>
    </source>
</reference>
<keyword evidence="2" id="KW-1185">Reference proteome</keyword>
<accession>A0ABR1BGP6</accession>
<name>A0ABR1BGP6_POLSC</name>
<evidence type="ECO:0000313" key="2">
    <source>
        <dbReference type="Proteomes" id="UP001359485"/>
    </source>
</evidence>
<evidence type="ECO:0000313" key="1">
    <source>
        <dbReference type="EMBL" id="KAK6641105.1"/>
    </source>
</evidence>
<comment type="caution">
    <text evidence="1">The sequence shown here is derived from an EMBL/GenBank/DDBJ whole genome shotgun (WGS) entry which is preliminary data.</text>
</comment>
<proteinExistence type="predicted"/>
<protein>
    <submittedName>
        <fullName evidence="1">Uncharacterized protein</fullName>
    </submittedName>
</protein>
<organism evidence="1 2">
    <name type="scientific">Polyplax serrata</name>
    <name type="common">Common mouse louse</name>
    <dbReference type="NCBI Taxonomy" id="468196"/>
    <lineage>
        <taxon>Eukaryota</taxon>
        <taxon>Metazoa</taxon>
        <taxon>Ecdysozoa</taxon>
        <taxon>Arthropoda</taxon>
        <taxon>Hexapoda</taxon>
        <taxon>Insecta</taxon>
        <taxon>Pterygota</taxon>
        <taxon>Neoptera</taxon>
        <taxon>Paraneoptera</taxon>
        <taxon>Psocodea</taxon>
        <taxon>Troctomorpha</taxon>
        <taxon>Phthiraptera</taxon>
        <taxon>Anoplura</taxon>
        <taxon>Polyplacidae</taxon>
        <taxon>Polyplax</taxon>
    </lineage>
</organism>
<dbReference type="Proteomes" id="UP001359485">
    <property type="component" value="Unassembled WGS sequence"/>
</dbReference>